<evidence type="ECO:0000313" key="3">
    <source>
        <dbReference type="Proteomes" id="UP001500416"/>
    </source>
</evidence>
<keyword evidence="3" id="KW-1185">Reference proteome</keyword>
<feature type="transmembrane region" description="Helical" evidence="1">
    <location>
        <begin position="12"/>
        <end position="34"/>
    </location>
</feature>
<reference evidence="2 3" key="1">
    <citation type="journal article" date="2019" name="Int. J. Syst. Evol. Microbiol.">
        <title>The Global Catalogue of Microorganisms (GCM) 10K type strain sequencing project: providing services to taxonomists for standard genome sequencing and annotation.</title>
        <authorList>
            <consortium name="The Broad Institute Genomics Platform"/>
            <consortium name="The Broad Institute Genome Sequencing Center for Infectious Disease"/>
            <person name="Wu L."/>
            <person name="Ma J."/>
        </authorList>
    </citation>
    <scope>NUCLEOTIDE SEQUENCE [LARGE SCALE GENOMIC DNA]</scope>
    <source>
        <strain evidence="2 3">JCM 3380</strain>
    </source>
</reference>
<evidence type="ECO:0000256" key="1">
    <source>
        <dbReference type="SAM" id="Phobius"/>
    </source>
</evidence>
<dbReference type="EMBL" id="BAAABU010000018">
    <property type="protein sequence ID" value="GAA0250580.1"/>
    <property type="molecule type" value="Genomic_DNA"/>
</dbReference>
<dbReference type="RefSeq" id="WP_343937155.1">
    <property type="nucleotide sequence ID" value="NZ_BAAABU010000018.1"/>
</dbReference>
<dbReference type="Proteomes" id="UP001500416">
    <property type="component" value="Unassembled WGS sequence"/>
</dbReference>
<gene>
    <name evidence="2" type="ORF">GCM10010492_58470</name>
</gene>
<proteinExistence type="predicted"/>
<evidence type="ECO:0000313" key="2">
    <source>
        <dbReference type="EMBL" id="GAA0250580.1"/>
    </source>
</evidence>
<name>A0ABN0UHV5_9PSEU</name>
<protein>
    <recommendedName>
        <fullName evidence="4">SHOCT domain-containing protein</fullName>
    </recommendedName>
</protein>
<sequence length="69" mass="7714">MHWYLEPGFDPTTLLVLMGLVVIGAALSVAALSLRRPVAATRRALDMRLALGEIDVETHARMAERLRDW</sequence>
<evidence type="ECO:0008006" key="4">
    <source>
        <dbReference type="Google" id="ProtNLM"/>
    </source>
</evidence>
<organism evidence="2 3">
    <name type="scientific">Saccharothrix mutabilis subsp. mutabilis</name>
    <dbReference type="NCBI Taxonomy" id="66855"/>
    <lineage>
        <taxon>Bacteria</taxon>
        <taxon>Bacillati</taxon>
        <taxon>Actinomycetota</taxon>
        <taxon>Actinomycetes</taxon>
        <taxon>Pseudonocardiales</taxon>
        <taxon>Pseudonocardiaceae</taxon>
        <taxon>Saccharothrix</taxon>
    </lineage>
</organism>
<keyword evidence="1" id="KW-1133">Transmembrane helix</keyword>
<accession>A0ABN0UHV5</accession>
<keyword evidence="1" id="KW-0472">Membrane</keyword>
<comment type="caution">
    <text evidence="2">The sequence shown here is derived from an EMBL/GenBank/DDBJ whole genome shotgun (WGS) entry which is preliminary data.</text>
</comment>
<keyword evidence="1" id="KW-0812">Transmembrane</keyword>